<dbReference type="PANTHER" id="PTHR12216">
    <property type="entry name" value="UROCANATE HYDRATASE"/>
    <property type="match status" value="1"/>
</dbReference>
<dbReference type="FunFam" id="3.40.50.10730:FF:000002">
    <property type="entry name" value="Urocanate hydratase 1"/>
    <property type="match status" value="1"/>
</dbReference>
<feature type="domain" description="Urocanase N-terminal" evidence="11">
    <location>
        <begin position="80"/>
        <end position="198"/>
    </location>
</feature>
<evidence type="ECO:0000259" key="11">
    <source>
        <dbReference type="Pfam" id="PF17391"/>
    </source>
</evidence>
<dbReference type="SUPFAM" id="SSF111326">
    <property type="entry name" value="Urocanase"/>
    <property type="match status" value="1"/>
</dbReference>
<evidence type="ECO:0000256" key="5">
    <source>
        <dbReference type="ARBA" id="ARBA00022808"/>
    </source>
</evidence>
<keyword evidence="5" id="KW-0369">Histidine metabolism</keyword>
<dbReference type="InterPro" id="IPR035085">
    <property type="entry name" value="Urocanase_Rossmann-like"/>
</dbReference>
<keyword evidence="7" id="KW-0456">Lyase</keyword>
<dbReference type="Pfam" id="PF01175">
    <property type="entry name" value="Urocanase"/>
    <property type="match status" value="1"/>
</dbReference>
<dbReference type="InterPro" id="IPR055351">
    <property type="entry name" value="Urocanase"/>
</dbReference>
<reference evidence="14" key="1">
    <citation type="submission" date="2022-11" db="UniProtKB">
        <authorList>
            <consortium name="WormBaseParasite"/>
        </authorList>
    </citation>
    <scope>IDENTIFICATION</scope>
</reference>
<evidence type="ECO:0000256" key="6">
    <source>
        <dbReference type="ARBA" id="ARBA00023027"/>
    </source>
</evidence>
<keyword evidence="13" id="KW-1185">Reference proteome</keyword>
<dbReference type="Gene3D" id="3.40.50.10730">
    <property type="entry name" value="Urocanase like domains"/>
    <property type="match status" value="1"/>
</dbReference>
<evidence type="ECO:0000256" key="1">
    <source>
        <dbReference type="ARBA" id="ARBA00001911"/>
    </source>
</evidence>
<dbReference type="InterPro" id="IPR035401">
    <property type="entry name" value="Urocanase_C"/>
</dbReference>
<dbReference type="GO" id="GO:0016153">
    <property type="term" value="F:urocanate hydratase activity"/>
    <property type="evidence" value="ECO:0007669"/>
    <property type="project" value="UniProtKB-EC"/>
</dbReference>
<dbReference type="Pfam" id="PF17391">
    <property type="entry name" value="Urocanase_N"/>
    <property type="match status" value="1"/>
</dbReference>
<organism evidence="13 14">
    <name type="scientific">Meloidogyne javanica</name>
    <name type="common">Root-knot nematode worm</name>
    <dbReference type="NCBI Taxonomy" id="6303"/>
    <lineage>
        <taxon>Eukaryota</taxon>
        <taxon>Metazoa</taxon>
        <taxon>Ecdysozoa</taxon>
        <taxon>Nematoda</taxon>
        <taxon>Chromadorea</taxon>
        <taxon>Rhabditida</taxon>
        <taxon>Tylenchina</taxon>
        <taxon>Tylenchomorpha</taxon>
        <taxon>Tylenchoidea</taxon>
        <taxon>Meloidogynidae</taxon>
        <taxon>Meloidogyninae</taxon>
        <taxon>Meloidogyne</taxon>
        <taxon>Meloidogyne incognita group</taxon>
    </lineage>
</organism>
<dbReference type="Gene3D" id="3.40.1770.10">
    <property type="entry name" value="Urocanase superfamily"/>
    <property type="match status" value="1"/>
</dbReference>
<evidence type="ECO:0000256" key="2">
    <source>
        <dbReference type="ARBA" id="ARBA00004794"/>
    </source>
</evidence>
<dbReference type="Proteomes" id="UP000887561">
    <property type="component" value="Unplaced"/>
</dbReference>
<protein>
    <recommendedName>
        <fullName evidence="4">urocanate hydratase</fullName>
        <ecNumber evidence="4">4.2.1.49</ecNumber>
    </recommendedName>
    <alternativeName>
        <fullName evidence="8">Imidazolonepropionate hydrolase</fullName>
    </alternativeName>
</protein>
<dbReference type="InterPro" id="IPR038364">
    <property type="entry name" value="Urocanase_central_sf"/>
</dbReference>
<dbReference type="NCBIfam" id="NF003820">
    <property type="entry name" value="PRK05414.1"/>
    <property type="match status" value="1"/>
</dbReference>
<comment type="similarity">
    <text evidence="3">Belongs to the urocanase family.</text>
</comment>
<comment type="catalytic activity">
    <reaction evidence="9">
        <text>4-imidazolone-5-propanoate = trans-urocanate + H2O</text>
        <dbReference type="Rhea" id="RHEA:13101"/>
        <dbReference type="ChEBI" id="CHEBI:15377"/>
        <dbReference type="ChEBI" id="CHEBI:17771"/>
        <dbReference type="ChEBI" id="CHEBI:77893"/>
        <dbReference type="EC" id="4.2.1.49"/>
    </reaction>
</comment>
<dbReference type="PROSITE" id="PS01233">
    <property type="entry name" value="UROCANASE"/>
    <property type="match status" value="1"/>
</dbReference>
<evidence type="ECO:0000256" key="4">
    <source>
        <dbReference type="ARBA" id="ARBA00011992"/>
    </source>
</evidence>
<dbReference type="WBParaSite" id="scaffold21974_cov305.g19825">
    <property type="protein sequence ID" value="scaffold21974_cov305.g19825"/>
    <property type="gene ID" value="scaffold21974_cov305.g19825"/>
</dbReference>
<evidence type="ECO:0000256" key="3">
    <source>
        <dbReference type="ARBA" id="ARBA00007578"/>
    </source>
</evidence>
<evidence type="ECO:0000259" key="12">
    <source>
        <dbReference type="Pfam" id="PF17392"/>
    </source>
</evidence>
<dbReference type="PANTHER" id="PTHR12216:SF3">
    <property type="entry name" value="UROCANATE HYDRATASE"/>
    <property type="match status" value="1"/>
</dbReference>
<sequence length="661" mass="73559">MDTLKIGCLLQGNFLAKLPCYPHEQRNKPNIQHAPIRSVPLNKEEIKLAVKNILRYVPSRFHKELACEFLEELKTYGHIYAYSNRQAAAIVLMILNNLDPDIAQFPQELVTYGGNGQVFSNWIQFRLTLRYLGEMDENQTLIMNSGHPQGLFPSHADAPRMVISNGMMIPNYSTKELYDKYFALGVTMYGQMTAGSFCYIGPQGIVHGTTITLMNAIQKYLGRGTNPSGKVFVTSGLGGMSGAQAKAAVIAGCIGVIAEINEKAIKKRHSQGWLDIYSSDLEEIICWIKQNKAEKKSISIGYLGNVVDLWERLVAEPEGTILVELGSDQTSCHNPFGGGYYPTGLTYEESNKLLAENKPKFIELVQKSLLRQINAINNLCKRGMHFWDYGNAFLVECHRAGANILRDNAKDDKSFIFPSYMQDIMGDIFSLGFGPFRWVCSSGDYEDLKITDQIAIELLEKLINSTESGLVREQYRNNLEWVQNADGHNLVVGSQARILYSDLRGRIGLASAFNTAVSQGKLKGPIIISRDHHDVGSVDSPFRETSNIEDGSAYTADMAIQNAIGISFRGATWLAIHNGGGVGWGDVINGGFGMLHDGSTEVERRLNQMLHWDVTNGIARRCWSGNLNANETIKKAMKMDSRLKVTLPNQTDDDDLDEINF</sequence>
<comment type="cofactor">
    <cofactor evidence="1">
        <name>NAD(+)</name>
        <dbReference type="ChEBI" id="CHEBI:57540"/>
    </cofactor>
</comment>
<keyword evidence="6" id="KW-0520">NAD</keyword>
<dbReference type="InterPro" id="IPR023636">
    <property type="entry name" value="Urocanase_CS"/>
</dbReference>
<dbReference type="GO" id="GO:0006548">
    <property type="term" value="P:L-histidine catabolic process"/>
    <property type="evidence" value="ECO:0007669"/>
    <property type="project" value="TreeGrafter"/>
</dbReference>
<evidence type="ECO:0000256" key="9">
    <source>
        <dbReference type="ARBA" id="ARBA00047623"/>
    </source>
</evidence>
<name>A0A915LXK7_MELJA</name>
<comment type="pathway">
    <text evidence="2">Amino-acid degradation; L-histidine degradation into L-glutamate; N-formimidoyl-L-glutamate from L-histidine: step 2/3.</text>
</comment>
<evidence type="ECO:0000256" key="7">
    <source>
        <dbReference type="ARBA" id="ARBA00023239"/>
    </source>
</evidence>
<feature type="domain" description="Urocanase Rossmann-like" evidence="10">
    <location>
        <begin position="201"/>
        <end position="424"/>
    </location>
</feature>
<evidence type="ECO:0000256" key="8">
    <source>
        <dbReference type="ARBA" id="ARBA00031640"/>
    </source>
</evidence>
<dbReference type="InterPro" id="IPR023637">
    <property type="entry name" value="Urocanase-like"/>
</dbReference>
<dbReference type="InterPro" id="IPR036190">
    <property type="entry name" value="Urocanase_sf"/>
</dbReference>
<dbReference type="Pfam" id="PF17392">
    <property type="entry name" value="Urocanase_C"/>
    <property type="match status" value="1"/>
</dbReference>
<evidence type="ECO:0000313" key="14">
    <source>
        <dbReference type="WBParaSite" id="scaffold21974_cov305.g19825"/>
    </source>
</evidence>
<dbReference type="HAMAP" id="MF_00577">
    <property type="entry name" value="HutU"/>
    <property type="match status" value="1"/>
</dbReference>
<evidence type="ECO:0000259" key="10">
    <source>
        <dbReference type="Pfam" id="PF01175"/>
    </source>
</evidence>
<dbReference type="InterPro" id="IPR035400">
    <property type="entry name" value="Urocanase_N"/>
</dbReference>
<dbReference type="AlphaFoldDB" id="A0A915LXK7"/>
<feature type="domain" description="Urocanase C-terminal" evidence="12">
    <location>
        <begin position="427"/>
        <end position="634"/>
    </location>
</feature>
<accession>A0A915LXK7</accession>
<dbReference type="PIRSF" id="PIRSF001423">
    <property type="entry name" value="Urocanate_hydrat"/>
    <property type="match status" value="1"/>
</dbReference>
<evidence type="ECO:0000313" key="13">
    <source>
        <dbReference type="Proteomes" id="UP000887561"/>
    </source>
</evidence>
<dbReference type="EC" id="4.2.1.49" evidence="4"/>
<proteinExistence type="inferred from homology"/>